<protein>
    <recommendedName>
        <fullName evidence="4">Lipoprotein</fullName>
    </recommendedName>
</protein>
<dbReference type="RefSeq" id="WP_171189685.1">
    <property type="nucleotide sequence ID" value="NZ_WTPX01000204.1"/>
</dbReference>
<dbReference type="PROSITE" id="PS51257">
    <property type="entry name" value="PROKAR_LIPOPROTEIN"/>
    <property type="match status" value="1"/>
</dbReference>
<comment type="caution">
    <text evidence="2">The sequence shown here is derived from an EMBL/GenBank/DDBJ whole genome shotgun (WGS) entry which is preliminary data.</text>
</comment>
<organism evidence="2 3">
    <name type="scientific">Alienimonas chondri</name>
    <dbReference type="NCBI Taxonomy" id="2681879"/>
    <lineage>
        <taxon>Bacteria</taxon>
        <taxon>Pseudomonadati</taxon>
        <taxon>Planctomycetota</taxon>
        <taxon>Planctomycetia</taxon>
        <taxon>Planctomycetales</taxon>
        <taxon>Planctomycetaceae</taxon>
        <taxon>Alienimonas</taxon>
    </lineage>
</organism>
<feature type="signal peptide" evidence="1">
    <location>
        <begin position="1"/>
        <end position="18"/>
    </location>
</feature>
<evidence type="ECO:0000313" key="3">
    <source>
        <dbReference type="Proteomes" id="UP000609651"/>
    </source>
</evidence>
<dbReference type="Proteomes" id="UP000609651">
    <property type="component" value="Unassembled WGS sequence"/>
</dbReference>
<sequence>MTAARTAAFAFLSLGASALVGCQPGDFRAETELNPDGSVTRTVQQKTLAGEADAWDRRDEVVSPRSREWDSPLNDVASLPAKQQNRGEGGVRASGRFSSADAIPDFVELPIAPYSNVRKDADVPPSRLKRDVSVTHYGVLTVYDWEETLTAGTDPVRMERTRRFVLEESAPLVQAVLEKDLGPGTDASALSEWILTVGDAWTSDLLAALFEAAARPGSLLDAPPERIQEIARHYGLDAPDPRDDPKGAAAAGRAFSRTLLAEHVTFDGEPLAGEKLDRAMRALMLDGSSGGMALWNGELVVKYGSEQAGYDLSGVLMARFFGPNGMLTSSESFAYRHRTPGLLLETNGSILSPGGDGEPAEALFRFKLQDSWPFGRPMTARSVVLHEERQREWFGEVLLDDRVAAVRFLEQMEYDHLRDEWLAAVEAGDTRKMRDLLP</sequence>
<proteinExistence type="predicted"/>
<gene>
    <name evidence="2" type="ORF">LzC2_38900</name>
</gene>
<accession>A0ABX1VMT9</accession>
<evidence type="ECO:0000256" key="1">
    <source>
        <dbReference type="SAM" id="SignalP"/>
    </source>
</evidence>
<dbReference type="EMBL" id="WTPX01000204">
    <property type="protein sequence ID" value="NNJ27781.1"/>
    <property type="molecule type" value="Genomic_DNA"/>
</dbReference>
<reference evidence="2 3" key="1">
    <citation type="journal article" date="2020" name="Syst. Appl. Microbiol.">
        <title>Alienimonas chondri sp. nov., a novel planctomycete isolated from the biofilm of the red alga Chondrus crispus.</title>
        <authorList>
            <person name="Vitorino I."/>
            <person name="Albuquerque L."/>
            <person name="Wiegand S."/>
            <person name="Kallscheuer N."/>
            <person name="da Costa M.S."/>
            <person name="Lobo-da-Cunha A."/>
            <person name="Jogler C."/>
            <person name="Lage O.M."/>
        </authorList>
    </citation>
    <scope>NUCLEOTIDE SEQUENCE [LARGE SCALE GENOMIC DNA]</scope>
    <source>
        <strain evidence="2 3">LzC2</strain>
    </source>
</reference>
<name>A0ABX1VMT9_9PLAN</name>
<feature type="chain" id="PRO_5046521957" description="Lipoprotein" evidence="1">
    <location>
        <begin position="19"/>
        <end position="438"/>
    </location>
</feature>
<keyword evidence="3" id="KW-1185">Reference proteome</keyword>
<keyword evidence="1" id="KW-0732">Signal</keyword>
<evidence type="ECO:0008006" key="4">
    <source>
        <dbReference type="Google" id="ProtNLM"/>
    </source>
</evidence>
<evidence type="ECO:0000313" key="2">
    <source>
        <dbReference type="EMBL" id="NNJ27781.1"/>
    </source>
</evidence>